<dbReference type="PANTHER" id="PTHR43861">
    <property type="entry name" value="TRANS-ACONITATE 2-METHYLTRANSFERASE-RELATED"/>
    <property type="match status" value="1"/>
</dbReference>
<dbReference type="EMBL" id="CADILE010000010">
    <property type="protein sequence ID" value="CAB3883632.1"/>
    <property type="molecule type" value="Genomic_DNA"/>
</dbReference>
<evidence type="ECO:0000313" key="1">
    <source>
        <dbReference type="EMBL" id="CAB3883632.1"/>
    </source>
</evidence>
<organism evidence="1 2">
    <name type="scientific">Achromobacter ruhlandii</name>
    <dbReference type="NCBI Taxonomy" id="72557"/>
    <lineage>
        <taxon>Bacteria</taxon>
        <taxon>Pseudomonadati</taxon>
        <taxon>Pseudomonadota</taxon>
        <taxon>Betaproteobacteria</taxon>
        <taxon>Burkholderiales</taxon>
        <taxon>Alcaligenaceae</taxon>
        <taxon>Achromobacter</taxon>
    </lineage>
</organism>
<sequence length="242" mass="27460">MNMKPDLNAVSSEYRPNGATEIENNLMLNWYPHRIIERFGHAGALLELGLGHGYTSRIFARACDRHVIIDGASVVIEQFRQNTPGFAGEIIEAYFEDYTPDETFDVIVMGFILEHVEDPDLILERYRRFLKPGGKMYVAVPNAKSMNRRLGLELGLINDIYSLNANDIALGHVRQYCRDTLTDAVRRAGYRITHEEGIYLKPLPLAVLKTLDDFDANLQAMLRVGVDFPDLCVAMLMELEPQ</sequence>
<dbReference type="Proteomes" id="UP000494122">
    <property type="component" value="Unassembled WGS sequence"/>
</dbReference>
<dbReference type="RefSeq" id="WP_421456174.1">
    <property type="nucleotide sequence ID" value="NZ_JBMIVO010000291.1"/>
</dbReference>
<dbReference type="Pfam" id="PF13489">
    <property type="entry name" value="Methyltransf_23"/>
    <property type="match status" value="1"/>
</dbReference>
<dbReference type="SUPFAM" id="SSF53335">
    <property type="entry name" value="S-adenosyl-L-methionine-dependent methyltransferases"/>
    <property type="match status" value="1"/>
</dbReference>
<protein>
    <recommendedName>
        <fullName evidence="3">SAM-dependent methyltransferase</fullName>
    </recommendedName>
</protein>
<name>A0A6S7DXI0_9BURK</name>
<proteinExistence type="predicted"/>
<dbReference type="CDD" id="cd02440">
    <property type="entry name" value="AdoMet_MTases"/>
    <property type="match status" value="1"/>
</dbReference>
<evidence type="ECO:0000313" key="2">
    <source>
        <dbReference type="Proteomes" id="UP000494122"/>
    </source>
</evidence>
<dbReference type="AlphaFoldDB" id="A0A6S7DXI0"/>
<evidence type="ECO:0008006" key="3">
    <source>
        <dbReference type="Google" id="ProtNLM"/>
    </source>
</evidence>
<reference evidence="1 2" key="1">
    <citation type="submission" date="2020-04" db="EMBL/GenBank/DDBJ databases">
        <authorList>
            <person name="De Canck E."/>
        </authorList>
    </citation>
    <scope>NUCLEOTIDE SEQUENCE [LARGE SCALE GENOMIC DNA]</scope>
    <source>
        <strain evidence="1 2">LMG 3328</strain>
    </source>
</reference>
<dbReference type="Gene3D" id="3.40.50.150">
    <property type="entry name" value="Vaccinia Virus protein VP39"/>
    <property type="match status" value="1"/>
</dbReference>
<dbReference type="InterPro" id="IPR029063">
    <property type="entry name" value="SAM-dependent_MTases_sf"/>
</dbReference>
<accession>A0A6S7DXI0</accession>
<gene>
    <name evidence="1" type="ORF">LMG3328_03420</name>
</gene>